<name>A0A1U7D0B1_9RHOB</name>
<keyword evidence="3" id="KW-1185">Reference proteome</keyword>
<dbReference type="InterPro" id="IPR008972">
    <property type="entry name" value="Cupredoxin"/>
</dbReference>
<evidence type="ECO:0000313" key="2">
    <source>
        <dbReference type="EMBL" id="APX21533.1"/>
    </source>
</evidence>
<dbReference type="SUPFAM" id="SSF49503">
    <property type="entry name" value="Cupredoxins"/>
    <property type="match status" value="1"/>
</dbReference>
<reference evidence="2 3" key="1">
    <citation type="submission" date="2016-03" db="EMBL/GenBank/DDBJ databases">
        <title>Deep-sea bacteria in the southern Pacific.</title>
        <authorList>
            <person name="Tang K."/>
        </authorList>
    </citation>
    <scope>NUCLEOTIDE SEQUENCE [LARGE SCALE GENOMIC DNA]</scope>
    <source>
        <strain evidence="2 3">JLT2016</strain>
    </source>
</reference>
<feature type="domain" description="Plastocyanin-like" evidence="1">
    <location>
        <begin position="60"/>
        <end position="146"/>
    </location>
</feature>
<dbReference type="AlphaFoldDB" id="A0A1U7D0B1"/>
<organism evidence="2 3">
    <name type="scientific">Salipiger profundus</name>
    <dbReference type="NCBI Taxonomy" id="1229727"/>
    <lineage>
        <taxon>Bacteria</taxon>
        <taxon>Pseudomonadati</taxon>
        <taxon>Pseudomonadota</taxon>
        <taxon>Alphaproteobacteria</taxon>
        <taxon>Rhodobacterales</taxon>
        <taxon>Roseobacteraceae</taxon>
        <taxon>Salipiger</taxon>
    </lineage>
</organism>
<dbReference type="GO" id="GO:0016491">
    <property type="term" value="F:oxidoreductase activity"/>
    <property type="evidence" value="ECO:0007669"/>
    <property type="project" value="InterPro"/>
</dbReference>
<protein>
    <submittedName>
        <fullName evidence="2">Multicopper oxidase</fullName>
    </submittedName>
</protein>
<dbReference type="InterPro" id="IPR011706">
    <property type="entry name" value="Cu-oxidase_C"/>
</dbReference>
<gene>
    <name evidence="2" type="ORF">Ga0080559_TMP737</name>
</gene>
<evidence type="ECO:0000313" key="3">
    <source>
        <dbReference type="Proteomes" id="UP000186559"/>
    </source>
</evidence>
<proteinExistence type="predicted"/>
<accession>A0A1U7D0B1</accession>
<dbReference type="OrthoDB" id="9757546at2"/>
<dbReference type="STRING" id="1229727.Ga0080559_TMP737"/>
<dbReference type="GO" id="GO:0005507">
    <property type="term" value="F:copper ion binding"/>
    <property type="evidence" value="ECO:0007669"/>
    <property type="project" value="InterPro"/>
</dbReference>
<dbReference type="KEGG" id="tpro:Ga0080559_TMP737"/>
<dbReference type="EMBL" id="CP014796">
    <property type="protein sequence ID" value="APX21533.1"/>
    <property type="molecule type" value="Genomic_DNA"/>
</dbReference>
<dbReference type="Pfam" id="PF07731">
    <property type="entry name" value="Cu-oxidase_2"/>
    <property type="match status" value="1"/>
</dbReference>
<dbReference type="RefSeq" id="WP_076622158.1">
    <property type="nucleotide sequence ID" value="NZ_BMEW01000002.1"/>
</dbReference>
<sequence>MTPTRRDAVKLARLAGFGTGLPRGIFAAEDIPELAAQVARLPSLPERDPQTEIRGDGGTIPGREIRVGQGECVRRRFVDDTAFPHTMHLHGMRFREVSVDGALGPLRDTVLVDGRETREIAFTADNPGDRLFHGHMLGDAASGMTTWGRVT</sequence>
<dbReference type="Gene3D" id="2.60.40.420">
    <property type="entry name" value="Cupredoxins - blue copper proteins"/>
    <property type="match status" value="1"/>
</dbReference>
<dbReference type="Proteomes" id="UP000186559">
    <property type="component" value="Chromosome"/>
</dbReference>
<evidence type="ECO:0000259" key="1">
    <source>
        <dbReference type="Pfam" id="PF07731"/>
    </source>
</evidence>